<dbReference type="STRING" id="6211.A0A068XZA2"/>
<dbReference type="OrthoDB" id="10019582at2759"/>
<dbReference type="InterPro" id="IPR005331">
    <property type="entry name" value="Sulfotransferase"/>
</dbReference>
<evidence type="ECO:0000313" key="12">
    <source>
        <dbReference type="EMBL" id="CDS37785.1"/>
    </source>
</evidence>
<dbReference type="GO" id="GO:0000139">
    <property type="term" value="C:Golgi membrane"/>
    <property type="evidence" value="ECO:0007669"/>
    <property type="project" value="UniProtKB-SubCell"/>
</dbReference>
<dbReference type="GO" id="GO:0004394">
    <property type="term" value="F:heparan sulfate 2-sulfotransferase activity"/>
    <property type="evidence" value="ECO:0007669"/>
    <property type="project" value="TreeGrafter"/>
</dbReference>
<dbReference type="InterPro" id="IPR007734">
    <property type="entry name" value="Heparan_SO4_2-O-STrfase"/>
</dbReference>
<keyword evidence="8 11" id="KW-0472">Membrane</keyword>
<dbReference type="Proteomes" id="UP000017246">
    <property type="component" value="Unassembled WGS sequence"/>
</dbReference>
<dbReference type="eggNOG" id="KOG3922">
    <property type="taxonomic scope" value="Eukaryota"/>
</dbReference>
<keyword evidence="3 12" id="KW-0808">Transferase</keyword>
<dbReference type="EMBL" id="LN902843">
    <property type="protein sequence ID" value="CDS37785.1"/>
    <property type="molecule type" value="Genomic_DNA"/>
</dbReference>
<proteinExistence type="inferred from homology"/>
<keyword evidence="6 11" id="KW-1133">Transmembrane helix</keyword>
<evidence type="ECO:0000256" key="4">
    <source>
        <dbReference type="ARBA" id="ARBA00022692"/>
    </source>
</evidence>
<keyword evidence="7" id="KW-0333">Golgi apparatus</keyword>
<name>A0A068XZA2_ECHMU</name>
<keyword evidence="4 11" id="KW-0812">Transmembrane</keyword>
<evidence type="ECO:0000256" key="2">
    <source>
        <dbReference type="ARBA" id="ARBA00010569"/>
    </source>
</evidence>
<protein>
    <submittedName>
        <fullName evidence="12">Heparan sulfate 2 O sulfotransferase HS2ST1</fullName>
    </submittedName>
</protein>
<evidence type="ECO:0000256" key="7">
    <source>
        <dbReference type="ARBA" id="ARBA00023034"/>
    </source>
</evidence>
<organism evidence="12 13">
    <name type="scientific">Echinococcus multilocularis</name>
    <name type="common">Fox tapeworm</name>
    <dbReference type="NCBI Taxonomy" id="6211"/>
    <lineage>
        <taxon>Eukaryota</taxon>
        <taxon>Metazoa</taxon>
        <taxon>Spiralia</taxon>
        <taxon>Lophotrochozoa</taxon>
        <taxon>Platyhelminthes</taxon>
        <taxon>Cestoda</taxon>
        <taxon>Eucestoda</taxon>
        <taxon>Cyclophyllidea</taxon>
        <taxon>Taeniidae</taxon>
        <taxon>Echinococcus</taxon>
    </lineage>
</organism>
<accession>A0A068XZA2</accession>
<comment type="subcellular location">
    <subcellularLocation>
        <location evidence="1">Golgi apparatus membrane</location>
        <topology evidence="1">Single-pass type II membrane protein</topology>
    </subcellularLocation>
</comment>
<evidence type="ECO:0000256" key="1">
    <source>
        <dbReference type="ARBA" id="ARBA00004323"/>
    </source>
</evidence>
<reference evidence="12" key="1">
    <citation type="journal article" date="2013" name="Nature">
        <title>The genomes of four tapeworm species reveal adaptations to parasitism.</title>
        <authorList>
            <person name="Tsai I.J."/>
            <person name="Zarowiecki M."/>
            <person name="Holroyd N."/>
            <person name="Garciarrubio A."/>
            <person name="Sanchez-Flores A."/>
            <person name="Brooks K.L."/>
            <person name="Tracey A."/>
            <person name="Bobes R.J."/>
            <person name="Fragoso G."/>
            <person name="Sciutto E."/>
            <person name="Aslett M."/>
            <person name="Beasley H."/>
            <person name="Bennett H.M."/>
            <person name="Cai J."/>
            <person name="Camicia F."/>
            <person name="Clark R."/>
            <person name="Cucher M."/>
            <person name="De Silva N."/>
            <person name="Day T.A."/>
            <person name="Deplazes P."/>
            <person name="Estrada K."/>
            <person name="Fernandez C."/>
            <person name="Holland P.W."/>
            <person name="Hou J."/>
            <person name="Hu S."/>
            <person name="Huckvale T."/>
            <person name="Hung S.S."/>
            <person name="Kamenetzky L."/>
            <person name="Keane J.A."/>
            <person name="Kiss F."/>
            <person name="Koziol U."/>
            <person name="Lambert O."/>
            <person name="Liu K."/>
            <person name="Luo X."/>
            <person name="Luo Y."/>
            <person name="Macchiaroli N."/>
            <person name="Nichol S."/>
            <person name="Paps J."/>
            <person name="Parkinson J."/>
            <person name="Pouchkina-Stantcheva N."/>
            <person name="Riddiford N."/>
            <person name="Rosenzvit M."/>
            <person name="Salinas G."/>
            <person name="Wasmuth J.D."/>
            <person name="Zamanian M."/>
            <person name="Zheng Y."/>
            <person name="Cai X."/>
            <person name="Soberon X."/>
            <person name="Olson P.D."/>
            <person name="Laclette J.P."/>
            <person name="Brehm K."/>
            <person name="Berriman M."/>
            <person name="Garciarrubio A."/>
            <person name="Bobes R.J."/>
            <person name="Fragoso G."/>
            <person name="Sanchez-Flores A."/>
            <person name="Estrada K."/>
            <person name="Cevallos M.A."/>
            <person name="Morett E."/>
            <person name="Gonzalez V."/>
            <person name="Portillo T."/>
            <person name="Ochoa-Leyva A."/>
            <person name="Jose M.V."/>
            <person name="Sciutto E."/>
            <person name="Landa A."/>
            <person name="Jimenez L."/>
            <person name="Valdes V."/>
            <person name="Carrero J.C."/>
            <person name="Larralde C."/>
            <person name="Morales-Montor J."/>
            <person name="Limon-Lason J."/>
            <person name="Soberon X."/>
            <person name="Laclette J.P."/>
        </authorList>
    </citation>
    <scope>NUCLEOTIDE SEQUENCE [LARGE SCALE GENOMIC DNA]</scope>
</reference>
<dbReference type="Gene3D" id="3.40.50.300">
    <property type="entry name" value="P-loop containing nucleotide triphosphate hydrolases"/>
    <property type="match status" value="1"/>
</dbReference>
<feature type="transmembrane region" description="Helical" evidence="11">
    <location>
        <begin position="12"/>
        <end position="32"/>
    </location>
</feature>
<dbReference type="OMA" id="PNQIQFV"/>
<sequence length="335" mass="39512">MIKSLFRDAIRYRGTLLLFCACAFILMLPLHFPLKLTKSATQNLILSKTYKVVVFNRVPKTGSTSIVRIFETLSKRNDFRVYRIAIFNPRQFLNPLSHKTLVEEVREISKCSKLLVHGHFFYINLRRFSSTIDHVYINCLRNPLERLISKYYFVRFGDDHRPNIQRRGMTNDSLQAQTFEECVEVGGKDCAPKLLWVQIPFFCGNAAYCNIPGNPEALQTAKRRLVEEYLLVGVLEYFNEFMELLAYLIPDYLAGIEQTKDVKIGDQPLWHLRKTKSKAPVQQKVREFFQNNTIWRMEDDFYEFAKSEFLSRYQRYKYSPFDRANWGKSVFIRAK</sequence>
<evidence type="ECO:0000256" key="3">
    <source>
        <dbReference type="ARBA" id="ARBA00022679"/>
    </source>
</evidence>
<dbReference type="SUPFAM" id="SSF52540">
    <property type="entry name" value="P-loop containing nucleoside triphosphate hydrolases"/>
    <property type="match status" value="1"/>
</dbReference>
<keyword evidence="9" id="KW-1015">Disulfide bond</keyword>
<gene>
    <name evidence="12" type="ORF">EmuJ_000506000</name>
</gene>
<comment type="similarity">
    <text evidence="2">Belongs to the sulfotransferase 3 family.</text>
</comment>
<dbReference type="InterPro" id="IPR027417">
    <property type="entry name" value="P-loop_NTPase"/>
</dbReference>
<evidence type="ECO:0000256" key="10">
    <source>
        <dbReference type="ARBA" id="ARBA00023180"/>
    </source>
</evidence>
<evidence type="ECO:0000256" key="8">
    <source>
        <dbReference type="ARBA" id="ARBA00023136"/>
    </source>
</evidence>
<evidence type="ECO:0000256" key="6">
    <source>
        <dbReference type="ARBA" id="ARBA00022989"/>
    </source>
</evidence>
<dbReference type="PANTHER" id="PTHR12129">
    <property type="entry name" value="HEPARAN SULFATE 2-O-SULFOTRANSFERASE"/>
    <property type="match status" value="1"/>
</dbReference>
<keyword evidence="13" id="KW-1185">Reference proteome</keyword>
<keyword evidence="10" id="KW-0325">Glycoprotein</keyword>
<evidence type="ECO:0000313" key="13">
    <source>
        <dbReference type="Proteomes" id="UP000017246"/>
    </source>
</evidence>
<keyword evidence="5" id="KW-0735">Signal-anchor</keyword>
<dbReference type="PANTHER" id="PTHR12129:SF17">
    <property type="entry name" value="HEPARAN SULFATE 2-O-SULFOTRANSFERASE 1"/>
    <property type="match status" value="1"/>
</dbReference>
<dbReference type="Pfam" id="PF03567">
    <property type="entry name" value="Sulfotransfer_2"/>
    <property type="match status" value="1"/>
</dbReference>
<reference evidence="12" key="2">
    <citation type="submission" date="2015-11" db="EMBL/GenBank/DDBJ databases">
        <authorList>
            <person name="Zhang Y."/>
            <person name="Guo Z."/>
        </authorList>
    </citation>
    <scope>NUCLEOTIDE SEQUENCE</scope>
</reference>
<evidence type="ECO:0000256" key="11">
    <source>
        <dbReference type="SAM" id="Phobius"/>
    </source>
</evidence>
<dbReference type="AlphaFoldDB" id="A0A068XZA2"/>
<evidence type="ECO:0000256" key="5">
    <source>
        <dbReference type="ARBA" id="ARBA00022968"/>
    </source>
</evidence>
<evidence type="ECO:0000256" key="9">
    <source>
        <dbReference type="ARBA" id="ARBA00023157"/>
    </source>
</evidence>